<dbReference type="EMBL" id="CP098611">
    <property type="protein sequence ID" value="USR92004.1"/>
    <property type="molecule type" value="Genomic_DNA"/>
</dbReference>
<dbReference type="InterPro" id="IPR013655">
    <property type="entry name" value="PAS_fold_3"/>
</dbReference>
<evidence type="ECO:0000256" key="1">
    <source>
        <dbReference type="ARBA" id="ARBA00000085"/>
    </source>
</evidence>
<accession>A0ABY5AUU4</accession>
<dbReference type="SUPFAM" id="SSF55874">
    <property type="entry name" value="ATPase domain of HSP90 chaperone/DNA topoisomerase II/histidine kinase"/>
    <property type="match status" value="1"/>
</dbReference>
<dbReference type="Pfam" id="PF08447">
    <property type="entry name" value="PAS_3"/>
    <property type="match status" value="1"/>
</dbReference>
<dbReference type="InterPro" id="IPR000014">
    <property type="entry name" value="PAS"/>
</dbReference>
<dbReference type="InterPro" id="IPR004358">
    <property type="entry name" value="Sig_transdc_His_kin-like_C"/>
</dbReference>
<dbReference type="PROSITE" id="PS50113">
    <property type="entry name" value="PAC"/>
    <property type="match status" value="1"/>
</dbReference>
<dbReference type="PRINTS" id="PR00344">
    <property type="entry name" value="BCTRLSENSOR"/>
</dbReference>
<dbReference type="SUPFAM" id="SSF55785">
    <property type="entry name" value="PYP-like sensor domain (PAS domain)"/>
    <property type="match status" value="2"/>
</dbReference>
<dbReference type="Pfam" id="PF13426">
    <property type="entry name" value="PAS_9"/>
    <property type="match status" value="1"/>
</dbReference>
<evidence type="ECO:0000256" key="3">
    <source>
        <dbReference type="ARBA" id="ARBA00022553"/>
    </source>
</evidence>
<organism evidence="13 14">
    <name type="scientific">Phormidium yuhuli AB48</name>
    <dbReference type="NCBI Taxonomy" id="2940671"/>
    <lineage>
        <taxon>Bacteria</taxon>
        <taxon>Bacillati</taxon>
        <taxon>Cyanobacteriota</taxon>
        <taxon>Cyanophyceae</taxon>
        <taxon>Oscillatoriophycideae</taxon>
        <taxon>Oscillatoriales</taxon>
        <taxon>Oscillatoriaceae</taxon>
        <taxon>Phormidium</taxon>
        <taxon>Phormidium yuhuli</taxon>
    </lineage>
</organism>
<keyword evidence="14" id="KW-1185">Reference proteome</keyword>
<keyword evidence="3" id="KW-0597">Phosphoprotein</keyword>
<evidence type="ECO:0000259" key="12">
    <source>
        <dbReference type="PROSITE" id="PS50113"/>
    </source>
</evidence>
<dbReference type="InterPro" id="IPR000700">
    <property type="entry name" value="PAS-assoc_C"/>
</dbReference>
<dbReference type="SMART" id="SM00091">
    <property type="entry name" value="PAS"/>
    <property type="match status" value="2"/>
</dbReference>
<dbReference type="InterPro" id="IPR003594">
    <property type="entry name" value="HATPase_dom"/>
</dbReference>
<dbReference type="Gene3D" id="3.30.450.20">
    <property type="entry name" value="PAS domain"/>
    <property type="match status" value="2"/>
</dbReference>
<evidence type="ECO:0000256" key="4">
    <source>
        <dbReference type="ARBA" id="ARBA00022679"/>
    </source>
</evidence>
<evidence type="ECO:0000256" key="6">
    <source>
        <dbReference type="ARBA" id="ARBA00022777"/>
    </source>
</evidence>
<dbReference type="InterPro" id="IPR003661">
    <property type="entry name" value="HisK_dim/P_dom"/>
</dbReference>
<keyword evidence="9" id="KW-0175">Coiled coil</keyword>
<keyword evidence="6" id="KW-0418">Kinase</keyword>
<dbReference type="InterPro" id="IPR036890">
    <property type="entry name" value="HATPase_C_sf"/>
</dbReference>
<dbReference type="InterPro" id="IPR035965">
    <property type="entry name" value="PAS-like_dom_sf"/>
</dbReference>
<dbReference type="EC" id="2.7.13.3" evidence="2"/>
<dbReference type="PANTHER" id="PTHR43065">
    <property type="entry name" value="SENSOR HISTIDINE KINASE"/>
    <property type="match status" value="1"/>
</dbReference>
<dbReference type="InterPro" id="IPR005467">
    <property type="entry name" value="His_kinase_dom"/>
</dbReference>
<evidence type="ECO:0000313" key="14">
    <source>
        <dbReference type="Proteomes" id="UP001056708"/>
    </source>
</evidence>
<reference evidence="13" key="1">
    <citation type="submission" date="2022-06" db="EMBL/GenBank/DDBJ databases">
        <title>Genome sequence of Phormidium yuhuli AB48 isolated from an industrial photobioreactor environment.</title>
        <authorList>
            <person name="Qiu Y."/>
            <person name="Noonan A.J.C."/>
            <person name="Dofher K."/>
            <person name="Koch M."/>
            <person name="Kieft B."/>
            <person name="Lin X."/>
            <person name="Ziels R.M."/>
            <person name="Hallam S.J."/>
        </authorList>
    </citation>
    <scope>NUCLEOTIDE SEQUENCE</scope>
    <source>
        <strain evidence="13">AB48</strain>
    </source>
</reference>
<keyword evidence="5" id="KW-0547">Nucleotide-binding</keyword>
<dbReference type="CDD" id="cd00082">
    <property type="entry name" value="HisKA"/>
    <property type="match status" value="1"/>
</dbReference>
<dbReference type="Pfam" id="PF02518">
    <property type="entry name" value="HATPase_c"/>
    <property type="match status" value="1"/>
</dbReference>
<dbReference type="Gene3D" id="1.10.287.130">
    <property type="match status" value="1"/>
</dbReference>
<dbReference type="SMART" id="SM00387">
    <property type="entry name" value="HATPase_c"/>
    <property type="match status" value="1"/>
</dbReference>
<evidence type="ECO:0000256" key="2">
    <source>
        <dbReference type="ARBA" id="ARBA00012438"/>
    </source>
</evidence>
<dbReference type="InterPro" id="IPR001610">
    <property type="entry name" value="PAC"/>
</dbReference>
<evidence type="ECO:0000256" key="8">
    <source>
        <dbReference type="ARBA" id="ARBA00023012"/>
    </source>
</evidence>
<dbReference type="InterPro" id="IPR036097">
    <property type="entry name" value="HisK_dim/P_sf"/>
</dbReference>
<dbReference type="Gene3D" id="3.30.565.10">
    <property type="entry name" value="Histidine kinase-like ATPase, C-terminal domain"/>
    <property type="match status" value="1"/>
</dbReference>
<evidence type="ECO:0000259" key="10">
    <source>
        <dbReference type="PROSITE" id="PS50109"/>
    </source>
</evidence>
<keyword evidence="4" id="KW-0808">Transferase</keyword>
<evidence type="ECO:0000256" key="9">
    <source>
        <dbReference type="SAM" id="Coils"/>
    </source>
</evidence>
<evidence type="ECO:0000256" key="7">
    <source>
        <dbReference type="ARBA" id="ARBA00022840"/>
    </source>
</evidence>
<dbReference type="NCBIfam" id="TIGR00229">
    <property type="entry name" value="sensory_box"/>
    <property type="match status" value="2"/>
</dbReference>
<proteinExistence type="predicted"/>
<feature type="domain" description="Histidine kinase" evidence="10">
    <location>
        <begin position="373"/>
        <end position="628"/>
    </location>
</feature>
<comment type="catalytic activity">
    <reaction evidence="1">
        <text>ATP + protein L-histidine = ADP + protein N-phospho-L-histidine.</text>
        <dbReference type="EC" id="2.7.13.3"/>
    </reaction>
</comment>
<feature type="domain" description="PAC" evidence="12">
    <location>
        <begin position="241"/>
        <end position="293"/>
    </location>
</feature>
<dbReference type="SMART" id="SM00086">
    <property type="entry name" value="PAC"/>
    <property type="match status" value="2"/>
</dbReference>
<keyword evidence="8" id="KW-0902">Two-component regulatory system</keyword>
<dbReference type="RefSeq" id="WP_252664083.1">
    <property type="nucleotide sequence ID" value="NZ_CP098611.1"/>
</dbReference>
<dbReference type="PROSITE" id="PS50112">
    <property type="entry name" value="PAS"/>
    <property type="match status" value="1"/>
</dbReference>
<dbReference type="PROSITE" id="PS50109">
    <property type="entry name" value="HIS_KIN"/>
    <property type="match status" value="1"/>
</dbReference>
<sequence length="630" mass="71587">MDEVIKLAGIEYQATSDRRVKTSAPPRAMSPKLGSSRINLGKFFDLSPDLLGVIGSDSHFKHLSPAWESVLGHSSQEMKSRPWLDWIHRDDLQKTLSHIHNLVIVGQDKVNFKNRLRCRNGNYRWLSWQANYDPHNHLIYTQASDLGERPGCSISPNLSGQKFNSPEEHFRLLVDGVKDHAIYMLDRHGRVISWNAGAERINGWQADEIIGQFSDIFFTVDSRQQGIPESVLRVAATSGRVEFENWRMRKDGSCFWANVTLSALQDEQGQLLGYATITRDVTDRKQEEEALQQAYDNLEKRVEERTAELQAANSRLREEVQIRSQTEEALRQSQQRLTQQASQLETTLRELRNTQAQLIHTEKMSGLGQLVAGVAHEINNPVGFIHGNLEHASHYVQDLLRLIDCYQEHYPNPSPQIQAELEDIDLDFIVTDMPKLLASMHQGTRRIQTIVESLCHFSGLNEAQYKPVDLHQALNSTLRVLQHRLQGHGQERAIELIRDYDQSLTKVYCFPGQVNQAFANVITNAIDALRDRENARSEEEYIPTLTVQTQHLGDRVRIIFEDNGLGMDESVRSRIFDPFFTTKPVGRGTGLGLSTTYQIIVEKHRGRLSCTSQCQQGTSIALELPLDANG</sequence>
<dbReference type="CDD" id="cd00130">
    <property type="entry name" value="PAS"/>
    <property type="match status" value="2"/>
</dbReference>
<feature type="domain" description="PAS" evidence="11">
    <location>
        <begin position="166"/>
        <end position="212"/>
    </location>
</feature>
<dbReference type="PANTHER" id="PTHR43065:SF10">
    <property type="entry name" value="PEROXIDE STRESS-ACTIVATED HISTIDINE KINASE MAK3"/>
    <property type="match status" value="1"/>
</dbReference>
<evidence type="ECO:0000259" key="11">
    <source>
        <dbReference type="PROSITE" id="PS50112"/>
    </source>
</evidence>
<dbReference type="Proteomes" id="UP001056708">
    <property type="component" value="Chromosome"/>
</dbReference>
<feature type="coiled-coil region" evidence="9">
    <location>
        <begin position="281"/>
        <end position="361"/>
    </location>
</feature>
<evidence type="ECO:0000256" key="5">
    <source>
        <dbReference type="ARBA" id="ARBA00022741"/>
    </source>
</evidence>
<evidence type="ECO:0000313" key="13">
    <source>
        <dbReference type="EMBL" id="USR92004.1"/>
    </source>
</evidence>
<protein>
    <recommendedName>
        <fullName evidence="2">histidine kinase</fullName>
        <ecNumber evidence="2">2.7.13.3</ecNumber>
    </recommendedName>
</protein>
<keyword evidence="7" id="KW-0067">ATP-binding</keyword>
<name>A0ABY5AUU4_9CYAN</name>
<dbReference type="SUPFAM" id="SSF47384">
    <property type="entry name" value="Homodimeric domain of signal transducing histidine kinase"/>
    <property type="match status" value="1"/>
</dbReference>
<gene>
    <name evidence="13" type="ORF">NEA10_04570</name>
</gene>